<dbReference type="EMBL" id="DSVI01000007">
    <property type="protein sequence ID" value="HGT47604.1"/>
    <property type="molecule type" value="Genomic_DNA"/>
</dbReference>
<gene>
    <name evidence="8" type="ORF">ENS56_06190</name>
</gene>
<dbReference type="InterPro" id="IPR003447">
    <property type="entry name" value="FEMABX"/>
</dbReference>
<comment type="similarity">
    <text evidence="1">Belongs to the FemABX family.</text>
</comment>
<dbReference type="InterPro" id="IPR050644">
    <property type="entry name" value="PG_Glycine_Bridge_Synth"/>
</dbReference>
<dbReference type="PANTHER" id="PTHR36174">
    <property type="entry name" value="LIPID II:GLYCINE GLYCYLTRANSFERASE"/>
    <property type="match status" value="1"/>
</dbReference>
<evidence type="ECO:0000259" key="7">
    <source>
        <dbReference type="Pfam" id="PF13480"/>
    </source>
</evidence>
<dbReference type="Gene3D" id="3.40.630.30">
    <property type="match status" value="1"/>
</dbReference>
<dbReference type="Pfam" id="PF13480">
    <property type="entry name" value="Acetyltransf_6"/>
    <property type="match status" value="1"/>
</dbReference>
<proteinExistence type="inferred from homology"/>
<evidence type="ECO:0000256" key="2">
    <source>
        <dbReference type="ARBA" id="ARBA00022679"/>
    </source>
</evidence>
<keyword evidence="3" id="KW-0133">Cell shape</keyword>
<dbReference type="InterPro" id="IPR038740">
    <property type="entry name" value="BioF2-like_GNAT_dom"/>
</dbReference>
<feature type="domain" description="BioF2-like acetyltransferase" evidence="7">
    <location>
        <begin position="112"/>
        <end position="246"/>
    </location>
</feature>
<name>A0A832G115_9BACT</name>
<evidence type="ECO:0000313" key="8">
    <source>
        <dbReference type="EMBL" id="HGT47604.1"/>
    </source>
</evidence>
<dbReference type="PROSITE" id="PS51191">
    <property type="entry name" value="FEMABX"/>
    <property type="match status" value="1"/>
</dbReference>
<dbReference type="AlphaFoldDB" id="A0A832G115"/>
<evidence type="ECO:0000256" key="3">
    <source>
        <dbReference type="ARBA" id="ARBA00022960"/>
    </source>
</evidence>
<reference evidence="8" key="1">
    <citation type="journal article" date="2020" name="mSystems">
        <title>Genome- and Community-Level Interaction Insights into Carbon Utilization and Element Cycling Functions of Hydrothermarchaeota in Hydrothermal Sediment.</title>
        <authorList>
            <person name="Zhou Z."/>
            <person name="Liu Y."/>
            <person name="Xu W."/>
            <person name="Pan J."/>
            <person name="Luo Z.H."/>
            <person name="Li M."/>
        </authorList>
    </citation>
    <scope>NUCLEOTIDE SEQUENCE [LARGE SCALE GENOMIC DNA]</scope>
    <source>
        <strain evidence="8">SpSt-500</strain>
    </source>
</reference>
<keyword evidence="4" id="KW-0573">Peptidoglycan synthesis</keyword>
<accession>A0A832G115</accession>
<evidence type="ECO:0000256" key="1">
    <source>
        <dbReference type="ARBA" id="ARBA00009943"/>
    </source>
</evidence>
<keyword evidence="6" id="KW-0961">Cell wall biogenesis/degradation</keyword>
<organism evidence="8">
    <name type="scientific">Ignavibacterium album</name>
    <dbReference type="NCBI Taxonomy" id="591197"/>
    <lineage>
        <taxon>Bacteria</taxon>
        <taxon>Pseudomonadati</taxon>
        <taxon>Ignavibacteriota</taxon>
        <taxon>Ignavibacteria</taxon>
        <taxon>Ignavibacteriales</taxon>
        <taxon>Ignavibacteriaceae</taxon>
        <taxon>Ignavibacterium</taxon>
    </lineage>
</organism>
<keyword evidence="2 8" id="KW-0808">Transferase</keyword>
<dbReference type="InterPro" id="IPR016181">
    <property type="entry name" value="Acyl_CoA_acyltransferase"/>
</dbReference>
<dbReference type="GO" id="GO:0009252">
    <property type="term" value="P:peptidoglycan biosynthetic process"/>
    <property type="evidence" value="ECO:0007669"/>
    <property type="project" value="UniProtKB-KW"/>
</dbReference>
<dbReference type="GO" id="GO:0008360">
    <property type="term" value="P:regulation of cell shape"/>
    <property type="evidence" value="ECO:0007669"/>
    <property type="project" value="UniProtKB-KW"/>
</dbReference>
<evidence type="ECO:0000256" key="4">
    <source>
        <dbReference type="ARBA" id="ARBA00022984"/>
    </source>
</evidence>
<evidence type="ECO:0000256" key="6">
    <source>
        <dbReference type="ARBA" id="ARBA00023316"/>
    </source>
</evidence>
<comment type="caution">
    <text evidence="8">The sequence shown here is derived from an EMBL/GenBank/DDBJ whole genome shotgun (WGS) entry which is preliminary data.</text>
</comment>
<keyword evidence="5" id="KW-0012">Acyltransferase</keyword>
<dbReference type="GO" id="GO:0071555">
    <property type="term" value="P:cell wall organization"/>
    <property type="evidence" value="ECO:0007669"/>
    <property type="project" value="UniProtKB-KW"/>
</dbReference>
<dbReference type="PANTHER" id="PTHR36174:SF1">
    <property type="entry name" value="LIPID II:GLYCINE GLYCYLTRANSFERASE"/>
    <property type="match status" value="1"/>
</dbReference>
<protein>
    <submittedName>
        <fullName evidence="8">Peptidoglycan bridge formation glycyltransferase FemA/FemB family protein</fullName>
    </submittedName>
</protein>
<dbReference type="SUPFAM" id="SSF55729">
    <property type="entry name" value="Acyl-CoA N-acyltransferases (Nat)"/>
    <property type="match status" value="1"/>
</dbReference>
<dbReference type="GO" id="GO:0016755">
    <property type="term" value="F:aminoacyltransferase activity"/>
    <property type="evidence" value="ECO:0007669"/>
    <property type="project" value="InterPro"/>
</dbReference>
<evidence type="ECO:0000256" key="5">
    <source>
        <dbReference type="ARBA" id="ARBA00023315"/>
    </source>
</evidence>
<sequence>MVDTYNYQPVYFTCSNGKDLSSILPSMLIRSKITGNRLVSLPFSDFCEPLLSSIEESEKIKDAVFNYCNEQNLKFIEFRSSETKFPYETEFFRTDLRHLLFLNKTEDDLFKSFSENTKRNIKAAGKEGVKISVDNTSEGIKKFYELQCITRRRHGLPPQPYKFFKSIFDNIISKGFGDILFAYKNVEPVAALMFFITGEKVLYKFGASSESILPKGTNHLLMWEAIKKYNQQGFTQFDFGRTETEHEGLRRFKLGFGAEERIIYTTRYEIKTKRFISSDSKTTGFHNKIFSQSPIWLLKLVGKSFYKHLG</sequence>